<reference evidence="1 2" key="1">
    <citation type="submission" date="2019-12" db="EMBL/GenBank/DDBJ databases">
        <title>A genome sequence resource for the geographically widespread anthracnose pathogen Colletotrichum asianum.</title>
        <authorList>
            <person name="Meng Y."/>
        </authorList>
    </citation>
    <scope>NUCLEOTIDE SEQUENCE [LARGE SCALE GENOMIC DNA]</scope>
    <source>
        <strain evidence="1 2">ICMP 18580</strain>
    </source>
</reference>
<dbReference type="Proteomes" id="UP000434172">
    <property type="component" value="Unassembled WGS sequence"/>
</dbReference>
<organism evidence="1 2">
    <name type="scientific">Colletotrichum asianum</name>
    <dbReference type="NCBI Taxonomy" id="702518"/>
    <lineage>
        <taxon>Eukaryota</taxon>
        <taxon>Fungi</taxon>
        <taxon>Dikarya</taxon>
        <taxon>Ascomycota</taxon>
        <taxon>Pezizomycotina</taxon>
        <taxon>Sordariomycetes</taxon>
        <taxon>Hypocreomycetidae</taxon>
        <taxon>Glomerellales</taxon>
        <taxon>Glomerellaceae</taxon>
        <taxon>Colletotrichum</taxon>
        <taxon>Colletotrichum gloeosporioides species complex</taxon>
    </lineage>
</organism>
<evidence type="ECO:0000313" key="2">
    <source>
        <dbReference type="Proteomes" id="UP000434172"/>
    </source>
</evidence>
<accession>A0A8H3ZPE4</accession>
<comment type="caution">
    <text evidence="1">The sequence shown here is derived from an EMBL/GenBank/DDBJ whole genome shotgun (WGS) entry which is preliminary data.</text>
</comment>
<sequence length="144" mass="15533">MLLAAGCYLSYFTRSTCCRGTLHALQLPVGHSVHLPKSPTVACAPAFPLATRTCASLPYLPAHLHPLLHHRCHPCPYSTHPYPFPSLLSTLEAPPNPFLSFLSPVSPAPGLSILSRPSHPPTVRPTASVFLFLFAAFLEPSSID</sequence>
<dbReference type="AlphaFoldDB" id="A0A8H3ZPE4"/>
<protein>
    <submittedName>
        <fullName evidence="1">Uncharacterized protein</fullName>
    </submittedName>
</protein>
<gene>
    <name evidence="1" type="ORF">GQ607_009867</name>
</gene>
<name>A0A8H3ZPE4_9PEZI</name>
<evidence type="ECO:0000313" key="1">
    <source>
        <dbReference type="EMBL" id="KAF0322867.1"/>
    </source>
</evidence>
<dbReference type="EMBL" id="WOWK01000057">
    <property type="protein sequence ID" value="KAF0322867.1"/>
    <property type="molecule type" value="Genomic_DNA"/>
</dbReference>
<keyword evidence="2" id="KW-1185">Reference proteome</keyword>
<proteinExistence type="predicted"/>